<organism evidence="1 2">
    <name type="scientific">Lagenidium giganteum</name>
    <dbReference type="NCBI Taxonomy" id="4803"/>
    <lineage>
        <taxon>Eukaryota</taxon>
        <taxon>Sar</taxon>
        <taxon>Stramenopiles</taxon>
        <taxon>Oomycota</taxon>
        <taxon>Peronosporomycetes</taxon>
        <taxon>Pythiales</taxon>
        <taxon>Pythiaceae</taxon>
    </lineage>
</organism>
<comment type="caution">
    <text evidence="1">The sequence shown here is derived from an EMBL/GenBank/DDBJ whole genome shotgun (WGS) entry which is preliminary data.</text>
</comment>
<protein>
    <recommendedName>
        <fullName evidence="3">Peptidase S74 domain-containing protein</fullName>
    </recommendedName>
</protein>
<evidence type="ECO:0008006" key="3">
    <source>
        <dbReference type="Google" id="ProtNLM"/>
    </source>
</evidence>
<evidence type="ECO:0000313" key="2">
    <source>
        <dbReference type="Proteomes" id="UP001146120"/>
    </source>
</evidence>
<keyword evidence="2" id="KW-1185">Reference proteome</keyword>
<proteinExistence type="predicted"/>
<gene>
    <name evidence="1" type="ORF">N0F65_007923</name>
</gene>
<evidence type="ECO:0000313" key="1">
    <source>
        <dbReference type="EMBL" id="DBA00279.1"/>
    </source>
</evidence>
<reference evidence="1" key="1">
    <citation type="submission" date="2022-11" db="EMBL/GenBank/DDBJ databases">
        <authorList>
            <person name="Morgan W.R."/>
            <person name="Tartar A."/>
        </authorList>
    </citation>
    <scope>NUCLEOTIDE SEQUENCE</scope>
    <source>
        <strain evidence="1">ARSEF 373</strain>
    </source>
</reference>
<dbReference type="Proteomes" id="UP001146120">
    <property type="component" value="Unassembled WGS sequence"/>
</dbReference>
<accession>A0AAV2Z2L7</accession>
<feature type="non-terminal residue" evidence="1">
    <location>
        <position position="1"/>
    </location>
</feature>
<sequence length="618" mass="68258">KFIIETIYKQPKMSLPPTTNSPIFNSSFFLGSNDYLTIAVADKRYQKISGTGVFSSLAVAGNLDCGSLTVGGASVDLLSLSGHIIIQESDSYKFYRIYPDCCSTKYHICRDVFIIDCMWRTEWNVKYCGSTKHHVTWNVIITDTFWIDKWNVEHSSSTKHHVTWYSYWIDFVREYHNNKWWSSVNDLYEQHDFIDDLSAERIALIHYCWGCSSGNVNIGTTSPTGTYKVEGASANFTTVYENGVQVATSTDVSYLAGVTAGTATASKALVLDVSKNIATINALTATSVTIGSSTLTNTEAAYFTLITAGTATASKALVLDASKEIYGVDAIGLNSIDPTNNSALLYKGILRKKSNDSTLSDINTNYTNFKTILCEGVIMKKSLMLSNSTTAAVPSSSQFCVQATTSWPDGSYNKAIRCITDNAAPLEFIVKLNAGSNAKSTNATWIGNVSNNDLRFGVNNATRMIFDTNGRLEIETNLPVALLHVSGSNPYTIIRISTNTYNYNVSNNTWTNNRGGPFSFSISAYFSSNIYTVTENIKPIELSLDHYQKLNPVSYNYKNDSTAKLVSPDENLEKVDEDDVESFQYNIDYNQLAVLNGVAIKALIKKIEELEAKQSQLI</sequence>
<dbReference type="EMBL" id="DAKRPA010000067">
    <property type="protein sequence ID" value="DBA00279.1"/>
    <property type="molecule type" value="Genomic_DNA"/>
</dbReference>
<reference evidence="1" key="2">
    <citation type="journal article" date="2023" name="Microbiol Resour">
        <title>Decontamination and Annotation of the Draft Genome Sequence of the Oomycete Lagenidium giganteum ARSEF 373.</title>
        <authorList>
            <person name="Morgan W.R."/>
            <person name="Tartar A."/>
        </authorList>
    </citation>
    <scope>NUCLEOTIDE SEQUENCE</scope>
    <source>
        <strain evidence="1">ARSEF 373</strain>
    </source>
</reference>
<dbReference type="AlphaFoldDB" id="A0AAV2Z2L7"/>
<name>A0AAV2Z2L7_9STRA</name>